<dbReference type="EMBL" id="GL376571">
    <property type="status" value="NOT_ANNOTATED_CDS"/>
    <property type="molecule type" value="Genomic_DNA"/>
</dbReference>
<dbReference type="Gene3D" id="3.40.50.1010">
    <property type="entry name" value="5'-nuclease"/>
    <property type="match status" value="1"/>
</dbReference>
<dbReference type="InterPro" id="IPR029060">
    <property type="entry name" value="PIN-like_dom_sf"/>
</dbReference>
<feature type="region of interest" description="Disordered" evidence="3">
    <location>
        <begin position="724"/>
        <end position="801"/>
    </location>
</feature>
<dbReference type="eggNOG" id="KOG0920">
    <property type="taxonomic scope" value="Eukaryota"/>
</dbReference>
<dbReference type="GO" id="GO:0003723">
    <property type="term" value="F:RNA binding"/>
    <property type="evidence" value="ECO:0007669"/>
    <property type="project" value="TreeGrafter"/>
</dbReference>
<proteinExistence type="predicted"/>
<dbReference type="CDD" id="cd17917">
    <property type="entry name" value="DEXHc_RHA-like"/>
    <property type="match status" value="1"/>
</dbReference>
<feature type="compositionally biased region" description="Low complexity" evidence="3">
    <location>
        <begin position="724"/>
        <end position="735"/>
    </location>
</feature>
<dbReference type="InterPro" id="IPR027417">
    <property type="entry name" value="P-loop_NTPase"/>
</dbReference>
<dbReference type="CDD" id="cd18791">
    <property type="entry name" value="SF2_C_RHA"/>
    <property type="match status" value="1"/>
</dbReference>
<keyword evidence="1" id="KW-0547">Nucleotide-binding</keyword>
<evidence type="ECO:0000259" key="5">
    <source>
        <dbReference type="PROSITE" id="PS51194"/>
    </source>
</evidence>
<dbReference type="PANTHER" id="PTHR18934:SF145">
    <property type="entry name" value="ATP-DEPENDENT RNA HELICASE DHX57-RELATED"/>
    <property type="match status" value="1"/>
</dbReference>
<feature type="compositionally biased region" description="Polar residues" evidence="3">
    <location>
        <begin position="826"/>
        <end position="836"/>
    </location>
</feature>
<dbReference type="SMART" id="SM00487">
    <property type="entry name" value="DEXDc"/>
    <property type="match status" value="1"/>
</dbReference>
<feature type="compositionally biased region" description="Low complexity" evidence="3">
    <location>
        <begin position="874"/>
        <end position="888"/>
    </location>
</feature>
<feature type="compositionally biased region" description="Pro residues" evidence="3">
    <location>
        <begin position="763"/>
        <end position="780"/>
    </location>
</feature>
<dbReference type="SUPFAM" id="SSF52540">
    <property type="entry name" value="P-loop containing nucleoside triphosphate hydrolases"/>
    <property type="match status" value="1"/>
</dbReference>
<keyword evidence="7" id="KW-1185">Reference proteome</keyword>
<dbReference type="SMART" id="SM00490">
    <property type="entry name" value="HELICc"/>
    <property type="match status" value="1"/>
</dbReference>
<reference evidence="7" key="2">
    <citation type="submission" date="2010-04" db="EMBL/GenBank/DDBJ databases">
        <authorList>
            <person name="Buell R."/>
            <person name="Hamilton J."/>
            <person name="Hostetler J."/>
        </authorList>
    </citation>
    <scope>NUCLEOTIDE SEQUENCE [LARGE SCALE GENOMIC DNA]</scope>
    <source>
        <strain evidence="7">DAOM:BR144</strain>
    </source>
</reference>
<feature type="compositionally biased region" description="Polar residues" evidence="3">
    <location>
        <begin position="736"/>
        <end position="745"/>
    </location>
</feature>
<dbReference type="Gene3D" id="1.20.120.1080">
    <property type="match status" value="1"/>
</dbReference>
<organism evidence="6 7">
    <name type="scientific">Globisporangium ultimum (strain ATCC 200006 / CBS 805.95 / DAOM BR144)</name>
    <name type="common">Pythium ultimum</name>
    <dbReference type="NCBI Taxonomy" id="431595"/>
    <lineage>
        <taxon>Eukaryota</taxon>
        <taxon>Sar</taxon>
        <taxon>Stramenopiles</taxon>
        <taxon>Oomycota</taxon>
        <taxon>Peronosporomycetes</taxon>
        <taxon>Pythiales</taxon>
        <taxon>Pythiaceae</taxon>
        <taxon>Globisporangium</taxon>
    </lineage>
</organism>
<feature type="compositionally biased region" description="Low complexity" evidence="3">
    <location>
        <begin position="781"/>
        <end position="800"/>
    </location>
</feature>
<evidence type="ECO:0000256" key="1">
    <source>
        <dbReference type="ARBA" id="ARBA00022741"/>
    </source>
</evidence>
<dbReference type="EnsemblProtists" id="PYU1_T011445">
    <property type="protein sequence ID" value="PYU1_T011445"/>
    <property type="gene ID" value="PYU1_G011420"/>
</dbReference>
<dbReference type="Proteomes" id="UP000019132">
    <property type="component" value="Unassembled WGS sequence"/>
</dbReference>
<dbReference type="InParanoid" id="K3X2J6"/>
<evidence type="ECO:0000313" key="7">
    <source>
        <dbReference type="Proteomes" id="UP000019132"/>
    </source>
</evidence>
<dbReference type="PANTHER" id="PTHR18934">
    <property type="entry name" value="ATP-DEPENDENT RNA HELICASE"/>
    <property type="match status" value="1"/>
</dbReference>
<feature type="region of interest" description="Disordered" evidence="3">
    <location>
        <begin position="819"/>
        <end position="889"/>
    </location>
</feature>
<sequence length="1948" mass="216900">MGVRGLTTYCAQNEASTSTKWDALQDVTLAVDFVGFLFHVCDLVYKQVQKESEDSSSRSLSPQAWLLLGGCPERLEAYVEQWLKTLRAAKISLVFVTDPPQCFGGKDHRKAYCLQDRALQKVDRIQLLADTLFESTAAVTTKTQEEASLIPIFQDDSTSVLRLADGNRELTAKLLHQTNGIFPFAREKLRAILKKHGMTIKTAKREADEELADLVRMQGAFAVLGHDSDFFCMRGTRYIPFSKLVVNEESGIVSARVFSPDLVAASLGLRVDQLVDLALLCSNDLTPLLDAEYGMAHKLNFPIQRTNNGSNSSLFPKDAARWIVHQLPVLDNPVLTQIEAETPGFLRSLYEIYRFYGHSAAFLKQFPIQIEPSLPKNKLNTYRKLLDRYEFPPSAIDVLEMSVRSISNRFDPLLVKGRTLSGLLAEVRQLAYHALNVLQVREVEAGDQFDRVVKLQRLDFLKQLHTVPHQGRSAKMVDRALRELTFSLLYAQNVQSFRKASSLSGALGKTNKQALDVKTIVYSLLLFKKYDDIYLHDCRLLGDQRIELLLLTSLLCVNRKPTKLNKSSRLVHLRANEQTIEWEVYAAVTAFLETLKQFFQLRSILGEKPLSTAGCATFFSSEVFIRVCQGLAGDVKTAWNSSSSTGVSRAQVETVFQQLESELTVSIEEFWNEFTRLRTVTNQMKNLIPAPKISIQQTSKGINGADALAKQLVKLKIRESEQEGAAATTDGTTSAVVQSQSNLSQVAKKKQVYRPVQQDANSPVPPPLPRPAPPKPPLPLSSPSSIANSSDNASVTSGKSKSAKKAAAKALKGLTPSVVAKRLGSKAQTKSKNGSENGRAAEESSKSNNKKNKNGSGSTGVSIENAVDPATGLDSGVVTSASTSSGSDKIQGLQGLMETLPVFQHRHEILNNVAHNQITIIQGETGCGKSTSVPQFLLDDALRGPPTERPVNIYVTQPRRIAAIELANTVAGMRKDNEFGEDGVVGKVIGYRIGQKQLISSRTKITYVTTGYMVERLIHDPESLQKITHLVLDEVHERSMDVDLLLLLLKLQLSQHAHLRLVIMSATMDAKVILKYFANSLATRLVKKKPLFVGSKLFPVENVFLDDLGSRFPQLYDRCRKAFIFMQNKFTALVNSHTPANHEAAVLTVVSILEKQLQVILEMVKMLIESGRRQQKSQCILVFLPGINSINAMYESLSELQNSSSELVRVFVLHSGLELEHQQEAFRTIDQKSTKIILSTNIAESSVTIPDVTHVINCGIEKQIEMPNAGSTHAEVLIDTWCSQASAKQRAGRAGRVMAGTAFHMFSQSFYEACMLEYSTPEMLRKPLDRIILLLKGKMDQFGTPSVLLQKALDAPNLQNVEGAYKLLAHFNAIDSTNEKTAKMTTFGSFVCHFPLSLQLCRLVMTGAYLVQEPPEQQAGVQQTGTGESWSLLLHVVILVSVLSVPDLFLSPSFYHAHSAIGYIKEMNQNLKAKLDTDAGVWSEPLAIWRLYLELMARHSPTKKLNLGHICRQKSISFRRFQTLNFLISDLCNRLIALTKNPTNGFGGLLSTKAVEMLTRLDGYASSQRVDNRLLQFSKRTLEGTNLEEEVLRFLIVHNYDEHLIGGTRSDPANFGDDDDLDRMDRIDLKVSNESFKDFSAMKNKQRVEMFDHLASSSTDTLKEFAAIAYDGKTVSLYTHATSITNGGSQDGDEERRDYHDLLPRMGFPVSLLYYIRDQRFPVDFGVRTDEGELKLRFRVDSSNGSTLSWRQQENNGKVSLSGRNLFSLPVREVKDELPSQKLLAVYAERLFTGDESRMFCSKCTLLPPDSAGYYPTMLLVCARARATIWILVNEEVGEISTVKVDAQVVVMPKKTALHVSVLDTVNVVRQGFSDALHGVVQGKRLNATHLLALADDRNFVVRATPTKRLAGRFEWRQLRPHDYDVATLKEMEANGITRPRFPPLVMS</sequence>
<feature type="domain" description="Helicase ATP-binding" evidence="4">
    <location>
        <begin position="910"/>
        <end position="1086"/>
    </location>
</feature>
<dbReference type="VEuPathDB" id="FungiDB:PYU1_G011420"/>
<reference evidence="6" key="3">
    <citation type="submission" date="2015-02" db="UniProtKB">
        <authorList>
            <consortium name="EnsemblProtists"/>
        </authorList>
    </citation>
    <scope>IDENTIFICATION</scope>
    <source>
        <strain evidence="6">DAOM BR144</strain>
    </source>
</reference>
<dbReference type="HOGENOM" id="CLU_001149_0_0_1"/>
<dbReference type="PROSITE" id="PS51192">
    <property type="entry name" value="HELICASE_ATP_BIND_1"/>
    <property type="match status" value="1"/>
</dbReference>
<keyword evidence="2" id="KW-0067">ATP-binding</keyword>
<feature type="domain" description="Helicase C-terminal" evidence="5">
    <location>
        <begin position="1159"/>
        <end position="1339"/>
    </location>
</feature>
<dbReference type="SUPFAM" id="SSF88723">
    <property type="entry name" value="PIN domain-like"/>
    <property type="match status" value="1"/>
</dbReference>
<evidence type="ECO:0000259" key="4">
    <source>
        <dbReference type="PROSITE" id="PS51192"/>
    </source>
</evidence>
<protein>
    <submittedName>
        <fullName evidence="6">Uncharacterized protein</fullName>
    </submittedName>
</protein>
<accession>K3X2J6</accession>
<dbReference type="GO" id="GO:0005524">
    <property type="term" value="F:ATP binding"/>
    <property type="evidence" value="ECO:0007669"/>
    <property type="project" value="UniProtKB-KW"/>
</dbReference>
<evidence type="ECO:0000256" key="3">
    <source>
        <dbReference type="SAM" id="MobiDB-lite"/>
    </source>
</evidence>
<dbReference type="Gene3D" id="3.40.50.300">
    <property type="entry name" value="P-loop containing nucleotide triphosphate hydrolases"/>
    <property type="match status" value="2"/>
</dbReference>
<evidence type="ECO:0000256" key="2">
    <source>
        <dbReference type="ARBA" id="ARBA00022840"/>
    </source>
</evidence>
<dbReference type="OMA" id="HLRLVIM"/>
<dbReference type="InterPro" id="IPR001650">
    <property type="entry name" value="Helicase_C-like"/>
</dbReference>
<dbReference type="InterPro" id="IPR011545">
    <property type="entry name" value="DEAD/DEAH_box_helicase_dom"/>
</dbReference>
<dbReference type="InterPro" id="IPR014001">
    <property type="entry name" value="Helicase_ATP-bd"/>
</dbReference>
<reference evidence="7" key="1">
    <citation type="journal article" date="2010" name="Genome Biol.">
        <title>Genome sequence of the necrotrophic plant pathogen Pythium ultimum reveals original pathogenicity mechanisms and effector repertoire.</title>
        <authorList>
            <person name="Levesque C.A."/>
            <person name="Brouwer H."/>
            <person name="Cano L."/>
            <person name="Hamilton J.P."/>
            <person name="Holt C."/>
            <person name="Huitema E."/>
            <person name="Raffaele S."/>
            <person name="Robideau G.P."/>
            <person name="Thines M."/>
            <person name="Win J."/>
            <person name="Zerillo M.M."/>
            <person name="Beakes G.W."/>
            <person name="Boore J.L."/>
            <person name="Busam D."/>
            <person name="Dumas B."/>
            <person name="Ferriera S."/>
            <person name="Fuerstenberg S.I."/>
            <person name="Gachon C.M."/>
            <person name="Gaulin E."/>
            <person name="Govers F."/>
            <person name="Grenville-Briggs L."/>
            <person name="Horner N."/>
            <person name="Hostetler J."/>
            <person name="Jiang R.H."/>
            <person name="Johnson J."/>
            <person name="Krajaejun T."/>
            <person name="Lin H."/>
            <person name="Meijer H.J."/>
            <person name="Moore B."/>
            <person name="Morris P."/>
            <person name="Phuntmart V."/>
            <person name="Puiu D."/>
            <person name="Shetty J."/>
            <person name="Stajich J.E."/>
            <person name="Tripathy S."/>
            <person name="Wawra S."/>
            <person name="van West P."/>
            <person name="Whitty B.R."/>
            <person name="Coutinho P.M."/>
            <person name="Henrissat B."/>
            <person name="Martin F."/>
            <person name="Thomas P.D."/>
            <person name="Tyler B.M."/>
            <person name="De Vries R.P."/>
            <person name="Kamoun S."/>
            <person name="Yandell M."/>
            <person name="Tisserat N."/>
            <person name="Buell C.R."/>
        </authorList>
    </citation>
    <scope>NUCLEOTIDE SEQUENCE</scope>
    <source>
        <strain evidence="7">DAOM:BR144</strain>
    </source>
</reference>
<dbReference type="PROSITE" id="PS51194">
    <property type="entry name" value="HELICASE_CTER"/>
    <property type="match status" value="1"/>
</dbReference>
<evidence type="ECO:0000313" key="6">
    <source>
        <dbReference type="EnsemblProtists" id="PYU1_T011445"/>
    </source>
</evidence>
<dbReference type="GO" id="GO:0004386">
    <property type="term" value="F:helicase activity"/>
    <property type="evidence" value="ECO:0007669"/>
    <property type="project" value="TreeGrafter"/>
</dbReference>
<dbReference type="Pfam" id="PF00271">
    <property type="entry name" value="Helicase_C"/>
    <property type="match status" value="1"/>
</dbReference>
<name>K3X2J6_GLOUD</name>
<dbReference type="Pfam" id="PF00270">
    <property type="entry name" value="DEAD"/>
    <property type="match status" value="1"/>
</dbReference>
<dbReference type="STRING" id="431595.K3X2J6"/>